<evidence type="ECO:0000313" key="1">
    <source>
        <dbReference type="EMBL" id="CAB4770056.1"/>
    </source>
</evidence>
<protein>
    <submittedName>
        <fullName evidence="1">Unannotated protein</fullName>
    </submittedName>
</protein>
<accession>A0A6J6VEH3</accession>
<sequence length="79" mass="8870">MLANERDNFGWVHVANDDRLTTKRHACCCPTAATNVEERHGNKVDRAIGELPDICSERNERKEVVVGEHDTLRPARCAA</sequence>
<gene>
    <name evidence="1" type="ORF">UFOPK2872_01105</name>
</gene>
<dbReference type="AlphaFoldDB" id="A0A6J6VEH3"/>
<organism evidence="1">
    <name type="scientific">freshwater metagenome</name>
    <dbReference type="NCBI Taxonomy" id="449393"/>
    <lineage>
        <taxon>unclassified sequences</taxon>
        <taxon>metagenomes</taxon>
        <taxon>ecological metagenomes</taxon>
    </lineage>
</organism>
<name>A0A6J6VEH3_9ZZZZ</name>
<reference evidence="1" key="1">
    <citation type="submission" date="2020-05" db="EMBL/GenBank/DDBJ databases">
        <authorList>
            <person name="Chiriac C."/>
            <person name="Salcher M."/>
            <person name="Ghai R."/>
            <person name="Kavagutti S V."/>
        </authorList>
    </citation>
    <scope>NUCLEOTIDE SEQUENCE</scope>
</reference>
<dbReference type="EMBL" id="CAEZZM010000160">
    <property type="protein sequence ID" value="CAB4770056.1"/>
    <property type="molecule type" value="Genomic_DNA"/>
</dbReference>
<proteinExistence type="predicted"/>